<evidence type="ECO:0000313" key="4">
    <source>
        <dbReference type="Proteomes" id="UP000279972"/>
    </source>
</evidence>
<dbReference type="EMBL" id="PPEH01000004">
    <property type="protein sequence ID" value="PNW13664.1"/>
    <property type="molecule type" value="Genomic_DNA"/>
</dbReference>
<organism evidence="2 3">
    <name type="scientific">Chryseobacterium lactis</name>
    <dbReference type="NCBI Taxonomy" id="1241981"/>
    <lineage>
        <taxon>Bacteria</taxon>
        <taxon>Pseudomonadati</taxon>
        <taxon>Bacteroidota</taxon>
        <taxon>Flavobacteriia</taxon>
        <taxon>Flavobacteriales</taxon>
        <taxon>Weeksellaceae</taxon>
        <taxon>Chryseobacterium group</taxon>
        <taxon>Chryseobacterium</taxon>
    </lineage>
</organism>
<accession>A0A3G6RRG8</accession>
<reference evidence="2 3" key="1">
    <citation type="submission" date="2018-01" db="EMBL/GenBank/DDBJ databases">
        <title>Draft genome sequences of Chryseobacterium lactis NCTC11390, Chryseobacterium oncorhynchi 701B-08, and Chryseobacterium viscerum 687B-08.</title>
        <authorList>
            <person name="Jeong J.-J."/>
            <person name="Lee Y.J."/>
            <person name="Park B."/>
            <person name="Choi I.-G."/>
            <person name="Kim K.D."/>
        </authorList>
    </citation>
    <scope>NUCLEOTIDE SEQUENCE [LARGE SCALE GENOMIC DNA]</scope>
    <source>
        <strain evidence="2 3">NCTC11390</strain>
    </source>
</reference>
<keyword evidence="4" id="KW-1185">Reference proteome</keyword>
<name>A0A3G6RRG8_CHRLC</name>
<sequence length="133" mass="15757">MFKKNLLYLLDLREIIFFAGIFSFFARRFRGFHRCLCYKTATIFILKKSALSVDLREIIFFAGMHVFFVLADSGDFTDVYAIKPLQFLFKKNLLYLLDLREMIFFERIRSFFVLTDSGDFTDVYAIKTATIFT</sequence>
<protein>
    <submittedName>
        <fullName evidence="2">Uncharacterized protein</fullName>
    </submittedName>
</protein>
<reference evidence="1 4" key="2">
    <citation type="submission" date="2018-11" db="EMBL/GenBank/DDBJ databases">
        <title>Proposal to divide the Flavobacteriaceae and reorganize its genera based on Amino Acid Identity values calculated from whole genome sequences.</title>
        <authorList>
            <person name="Nicholson A.C."/>
            <person name="Gulvik C.A."/>
            <person name="Whitney A.M."/>
            <person name="Humrighouse B.W."/>
            <person name="Bell M."/>
            <person name="Holmes B."/>
            <person name="Steigerwalt A.G."/>
            <person name="Villarma A."/>
            <person name="Sheth M."/>
            <person name="Batra D."/>
            <person name="Pryor J."/>
            <person name="Bernardet J.-F."/>
            <person name="Hugo C."/>
            <person name="Kampfer P."/>
            <person name="Newman J."/>
            <person name="McQuiston J.R."/>
        </authorList>
    </citation>
    <scope>NUCLEOTIDE SEQUENCE [LARGE SCALE GENOMIC DNA]</scope>
    <source>
        <strain evidence="1 4">KC_1864</strain>
    </source>
</reference>
<gene>
    <name evidence="2" type="ORF">C1637_12745</name>
    <name evidence="1" type="ORF">EG342_01195</name>
</gene>
<dbReference type="AlphaFoldDB" id="A0A3G6RRG8"/>
<proteinExistence type="predicted"/>
<dbReference type="Proteomes" id="UP000236262">
    <property type="component" value="Unassembled WGS sequence"/>
</dbReference>
<dbReference type="EMBL" id="CP033924">
    <property type="protein sequence ID" value="AZA80615.1"/>
    <property type="molecule type" value="Genomic_DNA"/>
</dbReference>
<evidence type="ECO:0000313" key="2">
    <source>
        <dbReference type="EMBL" id="PNW13664.1"/>
    </source>
</evidence>
<dbReference type="KEGG" id="clac:EG342_01195"/>
<dbReference type="RefSeq" id="WP_103292094.1">
    <property type="nucleotide sequence ID" value="NZ_CP033924.1"/>
</dbReference>
<evidence type="ECO:0000313" key="3">
    <source>
        <dbReference type="Proteomes" id="UP000236262"/>
    </source>
</evidence>
<dbReference type="Proteomes" id="UP000279972">
    <property type="component" value="Chromosome"/>
</dbReference>
<evidence type="ECO:0000313" key="1">
    <source>
        <dbReference type="EMBL" id="AZA80615.1"/>
    </source>
</evidence>